<evidence type="ECO:0000256" key="12">
    <source>
        <dbReference type="ARBA" id="ARBA00023157"/>
    </source>
</evidence>
<feature type="active site" description="Proton acceptor" evidence="16">
    <location>
        <position position="72"/>
    </location>
</feature>
<comment type="cofactor">
    <cofactor evidence="18 21">
        <name>Ca(2+)</name>
        <dbReference type="ChEBI" id="CHEBI:29108"/>
    </cofactor>
    <text evidence="18 21">Binds 2 calcium ions per subunit.</text>
</comment>
<comment type="catalytic activity">
    <reaction evidence="1 21">
        <text>2 a phenolic donor + H2O2 = 2 a phenolic radical donor + 2 H2O</text>
        <dbReference type="Rhea" id="RHEA:56136"/>
        <dbReference type="ChEBI" id="CHEBI:15377"/>
        <dbReference type="ChEBI" id="CHEBI:16240"/>
        <dbReference type="ChEBI" id="CHEBI:139520"/>
        <dbReference type="ChEBI" id="CHEBI:139521"/>
        <dbReference type="EC" id="1.11.1.7"/>
    </reaction>
</comment>
<evidence type="ECO:0000256" key="14">
    <source>
        <dbReference type="ARBA" id="ARBA00023283"/>
    </source>
</evidence>
<comment type="function">
    <text evidence="2">Removal of H(2)O(2), oxidation of toxic reductants, biosynthesis and degradation of lignin, suberization, auxin catabolism, response to environmental stresses such as wounding, pathogen attack and oxidative stress. These functions might be dependent on each isozyme/isoform in each plant tissue.</text>
</comment>
<reference evidence="23" key="1">
    <citation type="journal article" date="2013" name="Nat. Commun.">
        <title>Whole-genome sequencing of Oryza brachyantha reveals mechanisms underlying Oryza genome evolution.</title>
        <authorList>
            <person name="Chen J."/>
            <person name="Huang Q."/>
            <person name="Gao D."/>
            <person name="Wang J."/>
            <person name="Lang Y."/>
            <person name="Liu T."/>
            <person name="Li B."/>
            <person name="Bai Z."/>
            <person name="Luis Goicoechea J."/>
            <person name="Liang C."/>
            <person name="Chen C."/>
            <person name="Zhang W."/>
            <person name="Sun S."/>
            <person name="Liao Y."/>
            <person name="Zhang X."/>
            <person name="Yang L."/>
            <person name="Song C."/>
            <person name="Wang M."/>
            <person name="Shi J."/>
            <person name="Liu G."/>
            <person name="Liu J."/>
            <person name="Zhou H."/>
            <person name="Zhou W."/>
            <person name="Yu Q."/>
            <person name="An N."/>
            <person name="Chen Y."/>
            <person name="Cai Q."/>
            <person name="Wang B."/>
            <person name="Liu B."/>
            <person name="Min J."/>
            <person name="Huang Y."/>
            <person name="Wu H."/>
            <person name="Li Z."/>
            <person name="Zhang Y."/>
            <person name="Yin Y."/>
            <person name="Song W."/>
            <person name="Jiang J."/>
            <person name="Jackson S.A."/>
            <person name="Wing R.A."/>
            <person name="Wang J."/>
            <person name="Chen M."/>
        </authorList>
    </citation>
    <scope>NUCLEOTIDE SEQUENCE [LARGE SCALE GENOMIC DNA]</scope>
    <source>
        <strain evidence="23">cv. IRGC 101232</strain>
    </source>
</reference>
<feature type="chain" id="PRO_5005136749" description="Peroxidase" evidence="21">
    <location>
        <begin position="22"/>
        <end position="341"/>
    </location>
</feature>
<dbReference type="GO" id="GO:0042744">
    <property type="term" value="P:hydrogen peroxide catabolic process"/>
    <property type="evidence" value="ECO:0007669"/>
    <property type="project" value="UniProtKB-KW"/>
</dbReference>
<evidence type="ECO:0000256" key="18">
    <source>
        <dbReference type="PIRSR" id="PIRSR600823-3"/>
    </source>
</evidence>
<dbReference type="FunFam" id="1.10.520.10:FF:000001">
    <property type="entry name" value="Peroxidase"/>
    <property type="match status" value="1"/>
</dbReference>
<feature type="binding site" evidence="18">
    <location>
        <position position="80"/>
    </location>
    <ligand>
        <name>Ca(2+)</name>
        <dbReference type="ChEBI" id="CHEBI:29108"/>
        <label>1</label>
    </ligand>
</feature>
<evidence type="ECO:0000256" key="8">
    <source>
        <dbReference type="ARBA" id="ARBA00022729"/>
    </source>
</evidence>
<keyword evidence="12 20" id="KW-1015">Disulfide bond</keyword>
<evidence type="ECO:0000256" key="21">
    <source>
        <dbReference type="RuleBase" id="RU362060"/>
    </source>
</evidence>
<dbReference type="GO" id="GO:0046872">
    <property type="term" value="F:metal ion binding"/>
    <property type="evidence" value="ECO:0007669"/>
    <property type="project" value="UniProtKB-UniRule"/>
</dbReference>
<comment type="similarity">
    <text evidence="21">Belongs to the peroxidase family. Classical plant (class III) peroxidase subfamily.</text>
</comment>
<evidence type="ECO:0000256" key="15">
    <source>
        <dbReference type="ARBA" id="ARBA00023324"/>
    </source>
</evidence>
<keyword evidence="13" id="KW-0325">Glycoprotein</keyword>
<feature type="binding site" evidence="17">
    <location>
        <position position="177"/>
    </location>
    <ligand>
        <name>substrate</name>
    </ligand>
</feature>
<dbReference type="PRINTS" id="PR00458">
    <property type="entry name" value="PEROXIDASE"/>
</dbReference>
<evidence type="ECO:0000256" key="3">
    <source>
        <dbReference type="ARBA" id="ARBA00006873"/>
    </source>
</evidence>
<dbReference type="AlphaFoldDB" id="J3MLJ7"/>
<dbReference type="CDD" id="cd00693">
    <property type="entry name" value="secretory_peroxidase"/>
    <property type="match status" value="1"/>
</dbReference>
<keyword evidence="8 21" id="KW-0732">Signal</keyword>
<dbReference type="Gene3D" id="1.10.520.10">
    <property type="match status" value="1"/>
</dbReference>
<evidence type="ECO:0000313" key="23">
    <source>
        <dbReference type="EnsemblPlants" id="OB07G22790.1"/>
    </source>
</evidence>
<dbReference type="GO" id="GO:0020037">
    <property type="term" value="F:heme binding"/>
    <property type="evidence" value="ECO:0007669"/>
    <property type="project" value="UniProtKB-UniRule"/>
</dbReference>
<keyword evidence="24" id="KW-1185">Reference proteome</keyword>
<comment type="subcellular location">
    <subcellularLocation>
        <location evidence="21">Secreted</location>
    </subcellularLocation>
</comment>
<evidence type="ECO:0000313" key="24">
    <source>
        <dbReference type="Proteomes" id="UP000006038"/>
    </source>
</evidence>
<dbReference type="EnsemblPlants" id="OB07G22790.1">
    <property type="protein sequence ID" value="OB07G22790.1"/>
    <property type="gene ID" value="OB07G22790"/>
</dbReference>
<dbReference type="PANTHER" id="PTHR31235">
    <property type="entry name" value="PEROXIDASE 25-RELATED"/>
    <property type="match status" value="1"/>
</dbReference>
<dbReference type="InterPro" id="IPR002016">
    <property type="entry name" value="Haem_peroxidase"/>
</dbReference>
<dbReference type="STRING" id="4533.J3MLJ7"/>
<protein>
    <recommendedName>
        <fullName evidence="21">Peroxidase</fullName>
        <ecNumber evidence="21">1.11.1.7</ecNumber>
    </recommendedName>
</protein>
<feature type="binding site" evidence="18">
    <location>
        <position position="268"/>
    </location>
    <ligand>
        <name>Ca(2+)</name>
        <dbReference type="ChEBI" id="CHEBI:29108"/>
        <label>2</label>
    </ligand>
</feature>
<keyword evidence="14" id="KW-0873">Pyrrolidone carboxylic acid</keyword>
<dbReference type="InterPro" id="IPR033905">
    <property type="entry name" value="Secretory_peroxidase"/>
</dbReference>
<evidence type="ECO:0000256" key="9">
    <source>
        <dbReference type="ARBA" id="ARBA00022837"/>
    </source>
</evidence>
<feature type="site" description="Transition state stabilizer" evidence="19">
    <location>
        <position position="68"/>
    </location>
</feature>
<evidence type="ECO:0000259" key="22">
    <source>
        <dbReference type="PROSITE" id="PS50873"/>
    </source>
</evidence>
<feature type="binding site" evidence="18">
    <location>
        <position position="78"/>
    </location>
    <ligand>
        <name>Ca(2+)</name>
        <dbReference type="ChEBI" id="CHEBI:29108"/>
        <label>1</label>
    </ligand>
</feature>
<feature type="binding site" description="axial binding residue" evidence="18">
    <location>
        <position position="207"/>
    </location>
    <ligand>
        <name>heme b</name>
        <dbReference type="ChEBI" id="CHEBI:60344"/>
    </ligand>
    <ligandPart>
        <name>Fe</name>
        <dbReference type="ChEBI" id="CHEBI:18248"/>
    </ligandPart>
</feature>
<reference evidence="23" key="2">
    <citation type="submission" date="2013-04" db="UniProtKB">
        <authorList>
            <consortium name="EnsemblPlants"/>
        </authorList>
    </citation>
    <scope>IDENTIFICATION</scope>
</reference>
<dbReference type="InterPro" id="IPR019793">
    <property type="entry name" value="Peroxidases_heam-ligand_BS"/>
</dbReference>
<dbReference type="PROSITE" id="PS50873">
    <property type="entry name" value="PEROXIDASE_4"/>
    <property type="match status" value="1"/>
</dbReference>
<dbReference type="Gramene" id="OB07G22790.1">
    <property type="protein sequence ID" value="OB07G22790.1"/>
    <property type="gene ID" value="OB07G22790"/>
</dbReference>
<keyword evidence="11 18" id="KW-0408">Iron</keyword>
<feature type="binding site" evidence="18">
    <location>
        <position position="82"/>
    </location>
    <ligand>
        <name>Ca(2+)</name>
        <dbReference type="ChEBI" id="CHEBI:29108"/>
        <label>1</label>
    </ligand>
</feature>
<evidence type="ECO:0000256" key="1">
    <source>
        <dbReference type="ARBA" id="ARBA00000189"/>
    </source>
</evidence>
<evidence type="ECO:0000256" key="10">
    <source>
        <dbReference type="ARBA" id="ARBA00023002"/>
    </source>
</evidence>
<evidence type="ECO:0000256" key="7">
    <source>
        <dbReference type="ARBA" id="ARBA00022723"/>
    </source>
</evidence>
<keyword evidence="7 18" id="KW-0479">Metal-binding</keyword>
<proteinExistence type="inferred from homology"/>
<keyword evidence="5 21" id="KW-0575">Peroxidase</keyword>
<evidence type="ECO:0000256" key="20">
    <source>
        <dbReference type="PIRSR" id="PIRSR600823-5"/>
    </source>
</evidence>
<evidence type="ECO:0000256" key="2">
    <source>
        <dbReference type="ARBA" id="ARBA00002322"/>
    </source>
</evidence>
<dbReference type="Gene3D" id="1.10.420.10">
    <property type="entry name" value="Peroxidase, domain 2"/>
    <property type="match status" value="1"/>
</dbReference>
<evidence type="ECO:0000256" key="6">
    <source>
        <dbReference type="ARBA" id="ARBA00022617"/>
    </source>
</evidence>
<evidence type="ECO:0000256" key="11">
    <source>
        <dbReference type="ARBA" id="ARBA00023004"/>
    </source>
</evidence>
<keyword evidence="4 21" id="KW-0964">Secreted</keyword>
<gene>
    <name evidence="23" type="primary">LOC102721182</name>
</gene>
<dbReference type="InterPro" id="IPR000823">
    <property type="entry name" value="Peroxidase_pln"/>
</dbReference>
<dbReference type="PRINTS" id="PR00461">
    <property type="entry name" value="PLPEROXIDASE"/>
</dbReference>
<sequence>MQQRQLMKLLALSAVAVVVLSAGTAVSTCDKLKVGHYRQSCRNAESVVRDTVKYYFSRDQTVTAPLLRLHFHDCFVRGCDGSVLLNATAASGPAEKDAMPNQSLDGFYVIDAAKAALEKECPGVVSCADILALVARDAVSMAAGNISGPSLWQVPTGRLDGRVSSAAGAREAVANLPSSFADFAALKLNFAKKGLNVKDLAILSGAHAIGNSHCVSFAKRLYNFTGKGDADPTLDVHGYAALLRAACPPQFDSATTVEMVPGSSTTFDTDYYKLVASHRGLFHSDQALLQDGEAAAIVAAMASTTKQDFFRRFAVSMVRMGNVGVLTGTAGEIRKNCAMVN</sequence>
<dbReference type="Pfam" id="PF00141">
    <property type="entry name" value="peroxidase"/>
    <property type="match status" value="1"/>
</dbReference>
<name>J3MLJ7_ORYBR</name>
<keyword evidence="6 21" id="KW-0349">Heme</keyword>
<dbReference type="GO" id="GO:0005576">
    <property type="term" value="C:extracellular region"/>
    <property type="evidence" value="ECO:0007669"/>
    <property type="project" value="UniProtKB-SubCell"/>
</dbReference>
<comment type="cofactor">
    <cofactor evidence="18 21">
        <name>heme b</name>
        <dbReference type="ChEBI" id="CHEBI:60344"/>
    </cofactor>
    <text evidence="18 21">Binds 1 heme b (iron(II)-protoporphyrin IX) group per subunit.</text>
</comment>
<feature type="binding site" evidence="18">
    <location>
        <position position="73"/>
    </location>
    <ligand>
        <name>Ca(2+)</name>
        <dbReference type="ChEBI" id="CHEBI:29108"/>
        <label>1</label>
    </ligand>
</feature>
<feature type="disulfide bond" evidence="20">
    <location>
        <begin position="214"/>
        <end position="247"/>
    </location>
</feature>
<evidence type="ECO:0000256" key="19">
    <source>
        <dbReference type="PIRSR" id="PIRSR600823-4"/>
    </source>
</evidence>
<dbReference type="FunFam" id="1.10.420.10:FF:000008">
    <property type="entry name" value="Peroxidase"/>
    <property type="match status" value="1"/>
</dbReference>
<dbReference type="GO" id="GO:0006979">
    <property type="term" value="P:response to oxidative stress"/>
    <property type="evidence" value="ECO:0007669"/>
    <property type="project" value="UniProtKB-UniRule"/>
</dbReference>
<dbReference type="InterPro" id="IPR019794">
    <property type="entry name" value="Peroxidases_AS"/>
</dbReference>
<dbReference type="PROSITE" id="PS00435">
    <property type="entry name" value="PEROXIDASE_1"/>
    <property type="match status" value="1"/>
</dbReference>
<feature type="disulfide bond" evidence="20">
    <location>
        <begin position="127"/>
        <end position="337"/>
    </location>
</feature>
<feature type="disulfide bond" evidence="20">
    <location>
        <begin position="74"/>
        <end position="79"/>
    </location>
</feature>
<evidence type="ECO:0000256" key="17">
    <source>
        <dbReference type="PIRSR" id="PIRSR600823-2"/>
    </source>
</evidence>
<feature type="signal peptide" evidence="21">
    <location>
        <begin position="1"/>
        <end position="21"/>
    </location>
</feature>
<organism evidence="23">
    <name type="scientific">Oryza brachyantha</name>
    <name type="common">malo sina</name>
    <dbReference type="NCBI Taxonomy" id="4533"/>
    <lineage>
        <taxon>Eukaryota</taxon>
        <taxon>Viridiplantae</taxon>
        <taxon>Streptophyta</taxon>
        <taxon>Embryophyta</taxon>
        <taxon>Tracheophyta</taxon>
        <taxon>Spermatophyta</taxon>
        <taxon>Magnoliopsida</taxon>
        <taxon>Liliopsida</taxon>
        <taxon>Poales</taxon>
        <taxon>Poaceae</taxon>
        <taxon>BOP clade</taxon>
        <taxon>Oryzoideae</taxon>
        <taxon>Oryzeae</taxon>
        <taxon>Oryzinae</taxon>
        <taxon>Oryza</taxon>
    </lineage>
</organism>
<dbReference type="OMA" id="MTRWVPP"/>
<keyword evidence="9 18" id="KW-0106">Calcium</keyword>
<dbReference type="GO" id="GO:0140825">
    <property type="term" value="F:lactoperoxidase activity"/>
    <property type="evidence" value="ECO:0007669"/>
    <property type="project" value="UniProtKB-EC"/>
</dbReference>
<evidence type="ECO:0000256" key="16">
    <source>
        <dbReference type="PIRSR" id="PIRSR600823-1"/>
    </source>
</evidence>
<dbReference type="HOGENOM" id="CLU_010543_0_3_1"/>
<comment type="similarity">
    <text evidence="3">Belongs to the peroxidase family. Ascorbate peroxidase subfamily.</text>
</comment>
<evidence type="ECO:0000256" key="5">
    <source>
        <dbReference type="ARBA" id="ARBA00022559"/>
    </source>
</evidence>
<evidence type="ECO:0000256" key="13">
    <source>
        <dbReference type="ARBA" id="ARBA00023180"/>
    </source>
</evidence>
<feature type="domain" description="Plant heme peroxidase family profile" evidence="22">
    <location>
        <begin position="31"/>
        <end position="341"/>
    </location>
</feature>
<feature type="binding site" evidence="18">
    <location>
        <position position="76"/>
    </location>
    <ligand>
        <name>Ca(2+)</name>
        <dbReference type="ChEBI" id="CHEBI:29108"/>
        <label>1</label>
    </ligand>
</feature>
<accession>J3MLJ7</accession>
<feature type="binding site" evidence="18">
    <location>
        <position position="95"/>
    </location>
    <ligand>
        <name>Ca(2+)</name>
        <dbReference type="ChEBI" id="CHEBI:29108"/>
        <label>1</label>
    </ligand>
</feature>
<feature type="disulfide bond" evidence="20">
    <location>
        <begin position="41"/>
        <end position="121"/>
    </location>
</feature>
<evidence type="ECO:0000256" key="4">
    <source>
        <dbReference type="ARBA" id="ARBA00022525"/>
    </source>
</evidence>
<dbReference type="EC" id="1.11.1.7" evidence="21"/>
<dbReference type="Proteomes" id="UP000006038">
    <property type="component" value="Chromosome 7"/>
</dbReference>
<dbReference type="InterPro" id="IPR010255">
    <property type="entry name" value="Haem_peroxidase_sf"/>
</dbReference>
<dbReference type="PROSITE" id="PS00436">
    <property type="entry name" value="PEROXIDASE_2"/>
    <property type="match status" value="1"/>
</dbReference>
<keyword evidence="10 21" id="KW-0560">Oxidoreductase</keyword>
<keyword evidence="15 21" id="KW-0376">Hydrogen peroxide</keyword>
<dbReference type="eggNOG" id="ENOG502QQVF">
    <property type="taxonomic scope" value="Eukaryota"/>
</dbReference>
<dbReference type="SUPFAM" id="SSF48113">
    <property type="entry name" value="Heme-dependent peroxidases"/>
    <property type="match status" value="1"/>
</dbReference>